<evidence type="ECO:0000313" key="2">
    <source>
        <dbReference type="Proteomes" id="UP000182235"/>
    </source>
</evidence>
<name>A0A1J9Q4S0_9EURO</name>
<organism evidence="1 2">
    <name type="scientific">Emergomyces pasteurianus Ep9510</name>
    <dbReference type="NCBI Taxonomy" id="1447872"/>
    <lineage>
        <taxon>Eukaryota</taxon>
        <taxon>Fungi</taxon>
        <taxon>Dikarya</taxon>
        <taxon>Ascomycota</taxon>
        <taxon>Pezizomycotina</taxon>
        <taxon>Eurotiomycetes</taxon>
        <taxon>Eurotiomycetidae</taxon>
        <taxon>Onygenales</taxon>
        <taxon>Ajellomycetaceae</taxon>
        <taxon>Emergomyces</taxon>
    </lineage>
</organism>
<accession>A0A1J9Q4S0</accession>
<dbReference type="OrthoDB" id="4227485at2759"/>
<dbReference type="VEuPathDB" id="FungiDB:AJ78_08718"/>
<gene>
    <name evidence="1" type="ORF">AJ78_08718</name>
</gene>
<reference evidence="1 2" key="1">
    <citation type="submission" date="2015-07" db="EMBL/GenBank/DDBJ databases">
        <title>Emmonsia species relationships and genome sequence.</title>
        <authorList>
            <consortium name="The Broad Institute Genomics Platform"/>
            <person name="Cuomo C.A."/>
            <person name="Munoz J.F."/>
            <person name="Imamovic A."/>
            <person name="Priest M.E."/>
            <person name="Young S."/>
            <person name="Clay O.K."/>
            <person name="McEwen J.G."/>
        </authorList>
    </citation>
    <scope>NUCLEOTIDE SEQUENCE [LARGE SCALE GENOMIC DNA]</scope>
    <source>
        <strain evidence="1 2">UAMH 9510</strain>
    </source>
</reference>
<keyword evidence="2" id="KW-1185">Reference proteome</keyword>
<dbReference type="STRING" id="1447872.A0A1J9Q4S0"/>
<dbReference type="Proteomes" id="UP000182235">
    <property type="component" value="Unassembled WGS sequence"/>
</dbReference>
<protein>
    <submittedName>
        <fullName evidence="1">Uncharacterized protein</fullName>
    </submittedName>
</protein>
<proteinExistence type="predicted"/>
<evidence type="ECO:0000313" key="1">
    <source>
        <dbReference type="EMBL" id="OJD10157.1"/>
    </source>
</evidence>
<comment type="caution">
    <text evidence="1">The sequence shown here is derived from an EMBL/GenBank/DDBJ whole genome shotgun (WGS) entry which is preliminary data.</text>
</comment>
<sequence length="137" mass="15663">MNNRLQGSQPGSHLQGAFRLENVSTGARTVMIIFKAREKEKWIDTYKMIINPSEPSDRSMVERMAKKNARNQQATFYDKNLKLITPAQCLDTVIKDEINTVFMTFGGVLNVNEEMVASMSQNTNSERKQERKIKCCV</sequence>
<dbReference type="EMBL" id="LGRN01000918">
    <property type="protein sequence ID" value="OJD10157.1"/>
    <property type="molecule type" value="Genomic_DNA"/>
</dbReference>
<dbReference type="AlphaFoldDB" id="A0A1J9Q4S0"/>